<dbReference type="Pfam" id="PF06835">
    <property type="entry name" value="LptC"/>
    <property type="match status" value="1"/>
</dbReference>
<organism evidence="2 3">
    <name type="scientific">Alloprevotella tannerae</name>
    <dbReference type="NCBI Taxonomy" id="76122"/>
    <lineage>
        <taxon>Bacteria</taxon>
        <taxon>Pseudomonadati</taxon>
        <taxon>Bacteroidota</taxon>
        <taxon>Bacteroidia</taxon>
        <taxon>Bacteroidales</taxon>
        <taxon>Prevotellaceae</taxon>
        <taxon>Alloprevotella</taxon>
    </lineage>
</organism>
<dbReference type="Proteomes" id="UP000704068">
    <property type="component" value="Unassembled WGS sequence"/>
</dbReference>
<dbReference type="GO" id="GO:0005886">
    <property type="term" value="C:plasma membrane"/>
    <property type="evidence" value="ECO:0007669"/>
    <property type="project" value="InterPro"/>
</dbReference>
<sequence>MESPIKTAHIRQNKALRLLPGFQKTAGRRSAFAPASAAPVRLRRWTDWSVAGLLLLFVVSLLGSCGGDKPPTGHLDMPRDSMPVMETFGVAKMISDSGVMKYRIIAEAWLYYDQTKPPRQEFPRGIFLERFDENFKMDLYMQADTAWCFDERLWHFKGNVFIDNRATQTTFRTHEVFWDMLEHRFYSDSYMQIKKPGHMIEGNRFTANEQLTQYELHRSSGYMPMFNDSQPATSGSAPTQSDSAPPMRERPIPQKK</sequence>
<dbReference type="AlphaFoldDB" id="A0A929RWD6"/>
<comment type="caution">
    <text evidence="2">The sequence shown here is derived from an EMBL/GenBank/DDBJ whole genome shotgun (WGS) entry which is preliminary data.</text>
</comment>
<dbReference type="GO" id="GO:0015221">
    <property type="term" value="F:lipopolysaccharide transmembrane transporter activity"/>
    <property type="evidence" value="ECO:0007669"/>
    <property type="project" value="InterPro"/>
</dbReference>
<dbReference type="NCBIfam" id="TIGR04409">
    <property type="entry name" value="LptC_YrbK"/>
    <property type="match status" value="1"/>
</dbReference>
<evidence type="ECO:0000256" key="1">
    <source>
        <dbReference type="SAM" id="MobiDB-lite"/>
    </source>
</evidence>
<reference evidence="2" key="1">
    <citation type="submission" date="2020-04" db="EMBL/GenBank/DDBJ databases">
        <title>Deep metagenomics examines the oral microbiome during advanced dental caries in children, revealing novel taxa and co-occurrences with host molecules.</title>
        <authorList>
            <person name="Baker J.L."/>
            <person name="Morton J.T."/>
            <person name="Dinis M."/>
            <person name="Alvarez R."/>
            <person name="Tran N.C."/>
            <person name="Knight R."/>
            <person name="Edlund A."/>
        </authorList>
    </citation>
    <scope>NUCLEOTIDE SEQUENCE</scope>
    <source>
        <strain evidence="2">JCVI_34_bin.1</strain>
    </source>
</reference>
<feature type="region of interest" description="Disordered" evidence="1">
    <location>
        <begin position="225"/>
        <end position="256"/>
    </location>
</feature>
<dbReference type="InterPro" id="IPR026265">
    <property type="entry name" value="LptC"/>
</dbReference>
<dbReference type="EMBL" id="JABZGR010000014">
    <property type="protein sequence ID" value="MBF0970500.1"/>
    <property type="molecule type" value="Genomic_DNA"/>
</dbReference>
<gene>
    <name evidence="2" type="primary">lptC</name>
    <name evidence="2" type="ORF">HXK21_05610</name>
</gene>
<dbReference type="InterPro" id="IPR010664">
    <property type="entry name" value="LipoPS_assembly_LptC-rel"/>
</dbReference>
<protein>
    <submittedName>
        <fullName evidence="2">LPS export ABC transporter periplasmic protein LptC</fullName>
    </submittedName>
</protein>
<evidence type="ECO:0000313" key="3">
    <source>
        <dbReference type="Proteomes" id="UP000704068"/>
    </source>
</evidence>
<evidence type="ECO:0000313" key="2">
    <source>
        <dbReference type="EMBL" id="MBF0970500.1"/>
    </source>
</evidence>
<dbReference type="RefSeq" id="WP_303763972.1">
    <property type="nucleotide sequence ID" value="NZ_CAUOSC010000017.1"/>
</dbReference>
<dbReference type="Gene3D" id="2.60.450.10">
    <property type="entry name" value="Lipopolysaccharide (LPS) transport protein A like domain"/>
    <property type="match status" value="1"/>
</dbReference>
<name>A0A929RWD6_9BACT</name>
<feature type="compositionally biased region" description="Basic and acidic residues" evidence="1">
    <location>
        <begin position="247"/>
        <end position="256"/>
    </location>
</feature>
<feature type="compositionally biased region" description="Polar residues" evidence="1">
    <location>
        <begin position="227"/>
        <end position="243"/>
    </location>
</feature>
<accession>A0A929RWD6</accession>
<proteinExistence type="predicted"/>